<dbReference type="Proteomes" id="UP000257109">
    <property type="component" value="Unassembled WGS sequence"/>
</dbReference>
<feature type="compositionally biased region" description="Basic residues" evidence="1">
    <location>
        <begin position="35"/>
        <end position="45"/>
    </location>
</feature>
<keyword evidence="3" id="KW-1185">Reference proteome</keyword>
<sequence length="179" mass="20974">MIHDGVTNRFSFEHMGQKVTLKSLSLRENKKKKKFLRRLRKKKVRKSDIKENPKEKIVKRNNAVSEKKDGTKEAVKKRKVLQENKGEVKKKEVVKELGSDIHVKEAFGSLHVAFNSYGHHGMLMHACGGYKLILRATFRYIRKKHVESLDNMPFWTAPWPLYMTGPLDGTWVLWTHYRS</sequence>
<proteinExistence type="predicted"/>
<feature type="region of interest" description="Disordered" evidence="1">
    <location>
        <begin position="35"/>
        <end position="56"/>
    </location>
</feature>
<feature type="non-terminal residue" evidence="2">
    <location>
        <position position="179"/>
    </location>
</feature>
<protein>
    <submittedName>
        <fullName evidence="2">Uncharacterized protein</fullName>
    </submittedName>
</protein>
<evidence type="ECO:0000256" key="1">
    <source>
        <dbReference type="SAM" id="MobiDB-lite"/>
    </source>
</evidence>
<accession>A0A371GIP0</accession>
<name>A0A371GIP0_MUCPR</name>
<dbReference type="EMBL" id="QJKJ01005407">
    <property type="protein sequence ID" value="RDX90404.1"/>
    <property type="molecule type" value="Genomic_DNA"/>
</dbReference>
<evidence type="ECO:0000313" key="2">
    <source>
        <dbReference type="EMBL" id="RDX90404.1"/>
    </source>
</evidence>
<feature type="non-terminal residue" evidence="2">
    <location>
        <position position="1"/>
    </location>
</feature>
<organism evidence="2 3">
    <name type="scientific">Mucuna pruriens</name>
    <name type="common">Velvet bean</name>
    <name type="synonym">Dolichos pruriens</name>
    <dbReference type="NCBI Taxonomy" id="157652"/>
    <lineage>
        <taxon>Eukaryota</taxon>
        <taxon>Viridiplantae</taxon>
        <taxon>Streptophyta</taxon>
        <taxon>Embryophyta</taxon>
        <taxon>Tracheophyta</taxon>
        <taxon>Spermatophyta</taxon>
        <taxon>Magnoliopsida</taxon>
        <taxon>eudicotyledons</taxon>
        <taxon>Gunneridae</taxon>
        <taxon>Pentapetalae</taxon>
        <taxon>rosids</taxon>
        <taxon>fabids</taxon>
        <taxon>Fabales</taxon>
        <taxon>Fabaceae</taxon>
        <taxon>Papilionoideae</taxon>
        <taxon>50 kb inversion clade</taxon>
        <taxon>NPAAA clade</taxon>
        <taxon>indigoferoid/millettioid clade</taxon>
        <taxon>Phaseoleae</taxon>
        <taxon>Mucuna</taxon>
    </lineage>
</organism>
<feature type="compositionally biased region" description="Basic and acidic residues" evidence="1">
    <location>
        <begin position="46"/>
        <end position="56"/>
    </location>
</feature>
<comment type="caution">
    <text evidence="2">The sequence shown here is derived from an EMBL/GenBank/DDBJ whole genome shotgun (WGS) entry which is preliminary data.</text>
</comment>
<reference evidence="2" key="1">
    <citation type="submission" date="2018-05" db="EMBL/GenBank/DDBJ databases">
        <title>Draft genome of Mucuna pruriens seed.</title>
        <authorList>
            <person name="Nnadi N.E."/>
            <person name="Vos R."/>
            <person name="Hasami M.H."/>
            <person name="Devisetty U.K."/>
            <person name="Aguiy J.C."/>
        </authorList>
    </citation>
    <scope>NUCLEOTIDE SEQUENCE [LARGE SCALE GENOMIC DNA]</scope>
    <source>
        <strain evidence="2">JCA_2017</strain>
    </source>
</reference>
<dbReference type="AlphaFoldDB" id="A0A371GIP0"/>
<gene>
    <name evidence="2" type="ORF">CR513_27730</name>
</gene>
<evidence type="ECO:0000313" key="3">
    <source>
        <dbReference type="Proteomes" id="UP000257109"/>
    </source>
</evidence>